<evidence type="ECO:0000313" key="1">
    <source>
        <dbReference type="EMBL" id="JAH17697.1"/>
    </source>
</evidence>
<sequence>MQLSHQIELFSNICDQLFSLDFNMLLTRSHFSWVGRPVYLAEYSHLKFSHPSARG</sequence>
<name>A0A0E9QMF7_ANGAN</name>
<organism evidence="1">
    <name type="scientific">Anguilla anguilla</name>
    <name type="common">European freshwater eel</name>
    <name type="synonym">Muraena anguilla</name>
    <dbReference type="NCBI Taxonomy" id="7936"/>
    <lineage>
        <taxon>Eukaryota</taxon>
        <taxon>Metazoa</taxon>
        <taxon>Chordata</taxon>
        <taxon>Craniata</taxon>
        <taxon>Vertebrata</taxon>
        <taxon>Euteleostomi</taxon>
        <taxon>Actinopterygii</taxon>
        <taxon>Neopterygii</taxon>
        <taxon>Teleostei</taxon>
        <taxon>Anguilliformes</taxon>
        <taxon>Anguillidae</taxon>
        <taxon>Anguilla</taxon>
    </lineage>
</organism>
<reference evidence="1" key="2">
    <citation type="journal article" date="2015" name="Fish Shellfish Immunol.">
        <title>Early steps in the European eel (Anguilla anguilla)-Vibrio vulnificus interaction in the gills: Role of the RtxA13 toxin.</title>
        <authorList>
            <person name="Callol A."/>
            <person name="Pajuelo D."/>
            <person name="Ebbesson L."/>
            <person name="Teles M."/>
            <person name="MacKenzie S."/>
            <person name="Amaro C."/>
        </authorList>
    </citation>
    <scope>NUCLEOTIDE SEQUENCE</scope>
</reference>
<accession>A0A0E9QMF7</accession>
<dbReference type="AlphaFoldDB" id="A0A0E9QMF7"/>
<dbReference type="EMBL" id="GBXM01090880">
    <property type="protein sequence ID" value="JAH17697.1"/>
    <property type="molecule type" value="Transcribed_RNA"/>
</dbReference>
<reference evidence="1" key="1">
    <citation type="submission" date="2014-11" db="EMBL/GenBank/DDBJ databases">
        <authorList>
            <person name="Amaro Gonzalez C."/>
        </authorList>
    </citation>
    <scope>NUCLEOTIDE SEQUENCE</scope>
</reference>
<dbReference type="EMBL" id="GBXM01077823">
    <property type="protein sequence ID" value="JAH30754.1"/>
    <property type="molecule type" value="Transcribed_RNA"/>
</dbReference>
<protein>
    <submittedName>
        <fullName evidence="1">Uncharacterized protein</fullName>
    </submittedName>
</protein>
<proteinExistence type="predicted"/>